<evidence type="ECO:0000313" key="6">
    <source>
        <dbReference type="EMBL" id="RJG02702.1"/>
    </source>
</evidence>
<keyword evidence="7" id="KW-1185">Reference proteome</keyword>
<evidence type="ECO:0000256" key="5">
    <source>
        <dbReference type="SAM" id="SignalP"/>
    </source>
</evidence>
<dbReference type="EMBL" id="QYUQ01000002">
    <property type="protein sequence ID" value="RJG02702.1"/>
    <property type="molecule type" value="Genomic_DNA"/>
</dbReference>
<sequence length="152" mass="16474">MKTRLSLLCAAAIFAGCASDIPGPSAIGGPGRAVTAEAASVHAYKVALANHIAAVNGERMYPGRPQALLRSVVVLKYVVDSDGKLLRSEIMRSNRDRTTEATALATLRNSAPFPRPASHLLQRGRLELSETWLFNNDGRFQLRSTAQQQMDQ</sequence>
<proteinExistence type="predicted"/>
<dbReference type="PROSITE" id="PS51257">
    <property type="entry name" value="PROKAR_LIPOPROTEIN"/>
    <property type="match status" value="1"/>
</dbReference>
<dbReference type="OrthoDB" id="8758366at2"/>
<evidence type="ECO:0000256" key="2">
    <source>
        <dbReference type="ARBA" id="ARBA00022692"/>
    </source>
</evidence>
<dbReference type="InterPro" id="IPR006260">
    <property type="entry name" value="TonB/TolA_C"/>
</dbReference>
<dbReference type="NCBIfam" id="TIGR01352">
    <property type="entry name" value="tonB_Cterm"/>
    <property type="match status" value="1"/>
</dbReference>
<dbReference type="Proteomes" id="UP000266327">
    <property type="component" value="Unassembled WGS sequence"/>
</dbReference>
<comment type="caution">
    <text evidence="6">The sequence shown here is derived from an EMBL/GenBank/DDBJ whole genome shotgun (WGS) entry which is preliminary data.</text>
</comment>
<protein>
    <submittedName>
        <fullName evidence="6">TonB family protein</fullName>
    </submittedName>
</protein>
<keyword evidence="5" id="KW-0732">Signal</keyword>
<organism evidence="6 7">
    <name type="scientific">Noviherbaspirillum sedimenti</name>
    <dbReference type="NCBI Taxonomy" id="2320865"/>
    <lineage>
        <taxon>Bacteria</taxon>
        <taxon>Pseudomonadati</taxon>
        <taxon>Pseudomonadota</taxon>
        <taxon>Betaproteobacteria</taxon>
        <taxon>Burkholderiales</taxon>
        <taxon>Oxalobacteraceae</taxon>
        <taxon>Noviherbaspirillum</taxon>
    </lineage>
</organism>
<comment type="subcellular location">
    <subcellularLocation>
        <location evidence="1">Membrane</location>
        <topology evidence="1">Single-pass membrane protein</topology>
    </subcellularLocation>
</comment>
<feature type="signal peptide" evidence="5">
    <location>
        <begin position="1"/>
        <end position="20"/>
    </location>
</feature>
<dbReference type="SUPFAM" id="SSF74653">
    <property type="entry name" value="TolA/TonB C-terminal domain"/>
    <property type="match status" value="1"/>
</dbReference>
<evidence type="ECO:0000256" key="3">
    <source>
        <dbReference type="ARBA" id="ARBA00022989"/>
    </source>
</evidence>
<gene>
    <name evidence="6" type="ORF">D3878_14880</name>
</gene>
<keyword evidence="4" id="KW-0472">Membrane</keyword>
<dbReference type="AlphaFoldDB" id="A0A3A3G818"/>
<dbReference type="GO" id="GO:0016020">
    <property type="term" value="C:membrane"/>
    <property type="evidence" value="ECO:0007669"/>
    <property type="project" value="UniProtKB-SubCell"/>
</dbReference>
<accession>A0A3A3G818</accession>
<evidence type="ECO:0000313" key="7">
    <source>
        <dbReference type="Proteomes" id="UP000266327"/>
    </source>
</evidence>
<feature type="chain" id="PRO_5017475515" evidence="5">
    <location>
        <begin position="21"/>
        <end position="152"/>
    </location>
</feature>
<dbReference type="Gene3D" id="3.30.1150.10">
    <property type="match status" value="1"/>
</dbReference>
<name>A0A3A3G818_9BURK</name>
<evidence type="ECO:0000256" key="4">
    <source>
        <dbReference type="ARBA" id="ARBA00023136"/>
    </source>
</evidence>
<keyword evidence="3" id="KW-1133">Transmembrane helix</keyword>
<evidence type="ECO:0000256" key="1">
    <source>
        <dbReference type="ARBA" id="ARBA00004167"/>
    </source>
</evidence>
<reference evidence="7" key="1">
    <citation type="submission" date="2018-09" db="EMBL/GenBank/DDBJ databases">
        <authorList>
            <person name="Zhu H."/>
        </authorList>
    </citation>
    <scope>NUCLEOTIDE SEQUENCE [LARGE SCALE GENOMIC DNA]</scope>
    <source>
        <strain evidence="7">K1S02-23</strain>
    </source>
</reference>
<keyword evidence="2" id="KW-0812">Transmembrane</keyword>
<dbReference type="RefSeq" id="WP_119786204.1">
    <property type="nucleotide sequence ID" value="NZ_QYUQ01000002.1"/>
</dbReference>